<reference evidence="2 3" key="1">
    <citation type="submission" date="2024-10" db="EMBL/GenBank/DDBJ databases">
        <title>The Natural Products Discovery Center: Release of the First 8490 Sequenced Strains for Exploring Actinobacteria Biosynthetic Diversity.</title>
        <authorList>
            <person name="Kalkreuter E."/>
            <person name="Kautsar S.A."/>
            <person name="Yang D."/>
            <person name="Bader C.D."/>
            <person name="Teijaro C.N."/>
            <person name="Fluegel L."/>
            <person name="Davis C.M."/>
            <person name="Simpson J.R."/>
            <person name="Lauterbach L."/>
            <person name="Steele A.D."/>
            <person name="Gui C."/>
            <person name="Meng S."/>
            <person name="Li G."/>
            <person name="Viehrig K."/>
            <person name="Ye F."/>
            <person name="Su P."/>
            <person name="Kiefer A.F."/>
            <person name="Nichols A."/>
            <person name="Cepeda A.J."/>
            <person name="Yan W."/>
            <person name="Fan B."/>
            <person name="Jiang Y."/>
            <person name="Adhikari A."/>
            <person name="Zheng C.-J."/>
            <person name="Schuster L."/>
            <person name="Cowan T.M."/>
            <person name="Smanski M.J."/>
            <person name="Chevrette M.G."/>
            <person name="De Carvalho L.P.S."/>
            <person name="Shen B."/>
        </authorList>
    </citation>
    <scope>NUCLEOTIDE SEQUENCE [LARGE SCALE GENOMIC DNA]</scope>
    <source>
        <strain evidence="2 3">NPDC002173</strain>
    </source>
</reference>
<evidence type="ECO:0000313" key="2">
    <source>
        <dbReference type="EMBL" id="MFF3672299.1"/>
    </source>
</evidence>
<keyword evidence="3" id="KW-1185">Reference proteome</keyword>
<proteinExistence type="predicted"/>
<organism evidence="2 3">
    <name type="scientific">Microtetraspora malaysiensis</name>
    <dbReference type="NCBI Taxonomy" id="161358"/>
    <lineage>
        <taxon>Bacteria</taxon>
        <taxon>Bacillati</taxon>
        <taxon>Actinomycetota</taxon>
        <taxon>Actinomycetes</taxon>
        <taxon>Streptosporangiales</taxon>
        <taxon>Streptosporangiaceae</taxon>
        <taxon>Microtetraspora</taxon>
    </lineage>
</organism>
<accession>A0ABW6T847</accession>
<evidence type="ECO:0008006" key="4">
    <source>
        <dbReference type="Google" id="ProtNLM"/>
    </source>
</evidence>
<name>A0ABW6T847_9ACTN</name>
<feature type="chain" id="PRO_5045144500" description="Spore-associated protein A" evidence="1">
    <location>
        <begin position="31"/>
        <end position="149"/>
    </location>
</feature>
<dbReference type="EMBL" id="JBIASD010000086">
    <property type="protein sequence ID" value="MFF3672299.1"/>
    <property type="molecule type" value="Genomic_DNA"/>
</dbReference>
<dbReference type="RefSeq" id="WP_387418463.1">
    <property type="nucleotide sequence ID" value="NZ_CP191998.1"/>
</dbReference>
<feature type="signal peptide" evidence="1">
    <location>
        <begin position="1"/>
        <end position="30"/>
    </location>
</feature>
<keyword evidence="1" id="KW-0732">Signal</keyword>
<gene>
    <name evidence="2" type="ORF">ACFYXI_43155</name>
</gene>
<evidence type="ECO:0000313" key="3">
    <source>
        <dbReference type="Proteomes" id="UP001602013"/>
    </source>
</evidence>
<evidence type="ECO:0000256" key="1">
    <source>
        <dbReference type="SAM" id="SignalP"/>
    </source>
</evidence>
<sequence length="149" mass="15448">MSLRTKIQAGLTCSIVTAAMVMTAAGPAAATGGTCGSGYNFLKSYPLKSNFSSIIPGDLSIYYSPSTGNNCAITRARAAWDGKAQNMFVSLGDGQGPSVVDPPSGSGKNYHYYAGPVYKYLKGKCVYSLGILEYGGHEFSAHAAGVHCG</sequence>
<protein>
    <recommendedName>
        <fullName evidence="4">Spore-associated protein A</fullName>
    </recommendedName>
</protein>
<comment type="caution">
    <text evidence="2">The sequence shown here is derived from an EMBL/GenBank/DDBJ whole genome shotgun (WGS) entry which is preliminary data.</text>
</comment>
<dbReference type="Proteomes" id="UP001602013">
    <property type="component" value="Unassembled WGS sequence"/>
</dbReference>